<evidence type="ECO:0000259" key="3">
    <source>
        <dbReference type="Pfam" id="PF20042"/>
    </source>
</evidence>
<gene>
    <name evidence="4" type="ORF">J5V48_09700</name>
</gene>
<dbReference type="PANTHER" id="PTHR33678:SF1">
    <property type="entry name" value="BLL1576 PROTEIN"/>
    <property type="match status" value="1"/>
</dbReference>
<feature type="region of interest" description="Disordered" evidence="1">
    <location>
        <begin position="77"/>
        <end position="125"/>
    </location>
</feature>
<feature type="non-terminal residue" evidence="4">
    <location>
        <position position="376"/>
    </location>
</feature>
<protein>
    <submittedName>
        <fullName evidence="4">Transposase</fullName>
    </submittedName>
</protein>
<dbReference type="Pfam" id="PF20042">
    <property type="entry name" value="DUF6444"/>
    <property type="match status" value="1"/>
</dbReference>
<evidence type="ECO:0000313" key="5">
    <source>
        <dbReference type="Proteomes" id="UP000731465"/>
    </source>
</evidence>
<evidence type="ECO:0000259" key="2">
    <source>
        <dbReference type="Pfam" id="PF03050"/>
    </source>
</evidence>
<reference evidence="4 5" key="1">
    <citation type="submission" date="2021-03" db="EMBL/GenBank/DDBJ databases">
        <title>Succinivibrio sp. nov. isolated from feces of cow.</title>
        <authorList>
            <person name="Choi J.-Y."/>
        </authorList>
    </citation>
    <scope>NUCLEOTIDE SEQUENCE [LARGE SCALE GENOMIC DNA]</scope>
    <source>
        <strain evidence="4 5">AGMB01872</strain>
    </source>
</reference>
<accession>A0ABS7DIP9</accession>
<comment type="caution">
    <text evidence="4">The sequence shown here is derived from an EMBL/GenBank/DDBJ whole genome shotgun (WGS) entry which is preliminary data.</text>
</comment>
<dbReference type="InterPro" id="IPR004291">
    <property type="entry name" value="Transposase_IS66_central"/>
</dbReference>
<feature type="domain" description="DUF6444" evidence="3">
    <location>
        <begin position="50"/>
        <end position="121"/>
    </location>
</feature>
<dbReference type="RefSeq" id="WP_219938439.1">
    <property type="nucleotide sequence ID" value="NZ_JAGFNY010000084.1"/>
</dbReference>
<feature type="domain" description="Transposase IS66 central" evidence="2">
    <location>
        <begin position="222"/>
        <end position="372"/>
    </location>
</feature>
<evidence type="ECO:0000313" key="4">
    <source>
        <dbReference type="EMBL" id="MBW7571159.1"/>
    </source>
</evidence>
<name>A0ABS7DIP9_9GAMM</name>
<sequence length="376" mass="41943">MDFNELKENAEQICKELKDKAPADLSALALSLSAIIKMMITMVSGLMEQNEKQATTNSNLLGTIKDLQETIKELQRKLNMDSHNSSKPPSSDGYKKAKKDRSLREKTGRKTGGQKGHKGVNMKLPHEPDEVKIHLPEKCKTCPYLSSCTANGHVFECTEKRYVVEAVIKTNVIEHQIVKALDCPCGEVKLKGEFPENVKGYIQYGDSFTAISGLLSTFGAVSTERIQTLIDGMFNVSLSEGTICSMIKKCALKVKPVVQKIRECLIDSDVVNFDETGVRVEGSTQWVHNSSNEKYTYLTVNQKRGKIGIEDNGVITKFKGTAVHDCWGSYWKFDNVSHAVCCVHLLRELISISENNPSHIWANRLKNLLLTMKSAK</sequence>
<dbReference type="InterPro" id="IPR052344">
    <property type="entry name" value="Transposase-related"/>
</dbReference>
<proteinExistence type="predicted"/>
<dbReference type="EMBL" id="JAGFNY010000084">
    <property type="protein sequence ID" value="MBW7571159.1"/>
    <property type="molecule type" value="Genomic_DNA"/>
</dbReference>
<dbReference type="InterPro" id="IPR045618">
    <property type="entry name" value="DUF6444"/>
</dbReference>
<keyword evidence="5" id="KW-1185">Reference proteome</keyword>
<dbReference type="PANTHER" id="PTHR33678">
    <property type="entry name" value="BLL1576 PROTEIN"/>
    <property type="match status" value="1"/>
</dbReference>
<dbReference type="Pfam" id="PF03050">
    <property type="entry name" value="DDE_Tnp_IS66"/>
    <property type="match status" value="1"/>
</dbReference>
<organism evidence="4 5">
    <name type="scientific">Succinivibrio faecicola</name>
    <dbReference type="NCBI Taxonomy" id="2820300"/>
    <lineage>
        <taxon>Bacteria</taxon>
        <taxon>Pseudomonadati</taxon>
        <taxon>Pseudomonadota</taxon>
        <taxon>Gammaproteobacteria</taxon>
        <taxon>Aeromonadales</taxon>
        <taxon>Succinivibrionaceae</taxon>
        <taxon>Succinivibrio</taxon>
    </lineage>
</organism>
<dbReference type="Proteomes" id="UP000731465">
    <property type="component" value="Unassembled WGS sequence"/>
</dbReference>
<evidence type="ECO:0000256" key="1">
    <source>
        <dbReference type="SAM" id="MobiDB-lite"/>
    </source>
</evidence>